<dbReference type="Proteomes" id="UP000007148">
    <property type="component" value="Unassembled WGS sequence"/>
</dbReference>
<dbReference type="InterPro" id="IPR035979">
    <property type="entry name" value="RBD_domain_sf"/>
</dbReference>
<dbReference type="OrthoDB" id="21467at2759"/>
<evidence type="ECO:0000256" key="1">
    <source>
        <dbReference type="ARBA" id="ARBA00004604"/>
    </source>
</evidence>
<dbReference type="PROSITE" id="PS50102">
    <property type="entry name" value="RRM"/>
    <property type="match status" value="1"/>
</dbReference>
<sequence>MAPTTKGSSKEKKSKDVERKDTSESKKSKKKPVEPDIVEEKTRTVKGAKMKGPVGEPSRDKTTKKTKKDDEKLGPEAGGAAEEVSNRPKRKRTREEQQTLEEEVPTSKRRKAGEDVVTKKATSKKRNERSPSVSGHSRDQDQEQAKSDQEAEDEVYLHGFSTDEDSSDDESIDVDPLDVSKLPNAARDDKSVKSRLDRAKKKQTEERGVLYLGRIPHGFYEDQMKEYFSQFGNVTRLRISRNKKTGKSKHYGFIEFDSVSVARIVSETMDNYLLAGHLLQCKVVPPERVHPELWVGANRKWRKLPAAKMNRLGFNKERTAEEKARAEERLLKRQKERAEKIKAAGIKYSLDKVGYKPIKA</sequence>
<organism evidence="8 9">
    <name type="scientific">Serendipita indica (strain DSM 11827)</name>
    <name type="common">Root endophyte fungus</name>
    <name type="synonym">Piriformospora indica</name>
    <dbReference type="NCBI Taxonomy" id="1109443"/>
    <lineage>
        <taxon>Eukaryota</taxon>
        <taxon>Fungi</taxon>
        <taxon>Dikarya</taxon>
        <taxon>Basidiomycota</taxon>
        <taxon>Agaricomycotina</taxon>
        <taxon>Agaricomycetes</taxon>
        <taxon>Sebacinales</taxon>
        <taxon>Serendipitaceae</taxon>
        <taxon>Serendipita</taxon>
    </lineage>
</organism>
<feature type="compositionally biased region" description="Basic and acidic residues" evidence="6">
    <location>
        <begin position="8"/>
        <end position="43"/>
    </location>
</feature>
<feature type="compositionally biased region" description="Basic and acidic residues" evidence="6">
    <location>
        <begin position="57"/>
        <end position="74"/>
    </location>
</feature>
<evidence type="ECO:0000259" key="7">
    <source>
        <dbReference type="PROSITE" id="PS50102"/>
    </source>
</evidence>
<dbReference type="Gene3D" id="3.30.70.330">
    <property type="match status" value="1"/>
</dbReference>
<reference evidence="8 9" key="1">
    <citation type="journal article" date="2011" name="PLoS Pathog.">
        <title>Endophytic Life Strategies Decoded by Genome and Transcriptome Analyses of the Mutualistic Root Symbiont Piriformospora indica.</title>
        <authorList>
            <person name="Zuccaro A."/>
            <person name="Lahrmann U."/>
            <person name="Guldener U."/>
            <person name="Langen G."/>
            <person name="Pfiffi S."/>
            <person name="Biedenkopf D."/>
            <person name="Wong P."/>
            <person name="Samans B."/>
            <person name="Grimm C."/>
            <person name="Basiewicz M."/>
            <person name="Murat C."/>
            <person name="Martin F."/>
            <person name="Kogel K.H."/>
        </authorList>
    </citation>
    <scope>NUCLEOTIDE SEQUENCE [LARGE SCALE GENOMIC DNA]</scope>
    <source>
        <strain evidence="8 9">DSM 11827</strain>
    </source>
</reference>
<dbReference type="InParanoid" id="G4T6V5"/>
<dbReference type="HOGENOM" id="CLU_025741_0_0_1"/>
<comment type="caution">
    <text evidence="8">The sequence shown here is derived from an EMBL/GenBank/DDBJ whole genome shotgun (WGS) entry which is preliminary data.</text>
</comment>
<evidence type="ECO:0000256" key="2">
    <source>
        <dbReference type="ARBA" id="ARBA00022884"/>
    </source>
</evidence>
<dbReference type="GO" id="GO:0003723">
    <property type="term" value="F:RNA binding"/>
    <property type="evidence" value="ECO:0007669"/>
    <property type="project" value="UniProtKB-UniRule"/>
</dbReference>
<dbReference type="InterPro" id="IPR012677">
    <property type="entry name" value="Nucleotide-bd_a/b_plait_sf"/>
</dbReference>
<keyword evidence="3" id="KW-0539">Nucleus</keyword>
<dbReference type="AlphaFoldDB" id="G4T6V5"/>
<dbReference type="OMA" id="APFKYIP"/>
<gene>
    <name evidence="8" type="ORF">PIIN_00885</name>
</gene>
<feature type="region of interest" description="Disordered" evidence="6">
    <location>
        <begin position="1"/>
        <end position="200"/>
    </location>
</feature>
<comment type="subcellular location">
    <subcellularLocation>
        <location evidence="1">Nucleus</location>
        <location evidence="1">Nucleolus</location>
    </subcellularLocation>
</comment>
<dbReference type="GO" id="GO:0005730">
    <property type="term" value="C:nucleolus"/>
    <property type="evidence" value="ECO:0007669"/>
    <property type="project" value="UniProtKB-SubCell"/>
</dbReference>
<evidence type="ECO:0000256" key="3">
    <source>
        <dbReference type="ARBA" id="ARBA00023242"/>
    </source>
</evidence>
<keyword evidence="5" id="KW-0175">Coiled coil</keyword>
<evidence type="ECO:0000256" key="6">
    <source>
        <dbReference type="SAM" id="MobiDB-lite"/>
    </source>
</evidence>
<dbReference type="SUPFAM" id="SSF54928">
    <property type="entry name" value="RNA-binding domain, RBD"/>
    <property type="match status" value="1"/>
</dbReference>
<feature type="compositionally biased region" description="Basic and acidic residues" evidence="6">
    <location>
        <begin position="136"/>
        <end position="149"/>
    </location>
</feature>
<evidence type="ECO:0000256" key="4">
    <source>
        <dbReference type="PROSITE-ProRule" id="PRU00176"/>
    </source>
</evidence>
<protein>
    <submittedName>
        <fullName evidence="8">Related to NOP15-protein involved in 60S ribosomal subunit biogenesis</fullName>
    </submittedName>
</protein>
<keyword evidence="9" id="KW-1185">Reference proteome</keyword>
<feature type="domain" description="RRM" evidence="7">
    <location>
        <begin position="208"/>
        <end position="286"/>
    </location>
</feature>
<dbReference type="SMART" id="SM00360">
    <property type="entry name" value="RRM"/>
    <property type="match status" value="1"/>
</dbReference>
<dbReference type="Pfam" id="PF00076">
    <property type="entry name" value="RRM_1"/>
    <property type="match status" value="1"/>
</dbReference>
<dbReference type="STRING" id="1109443.G4T6V5"/>
<feature type="coiled-coil region" evidence="5">
    <location>
        <begin position="316"/>
        <end position="344"/>
    </location>
</feature>
<dbReference type="eggNOG" id="KOG4208">
    <property type="taxonomic scope" value="Eukaryota"/>
</dbReference>
<dbReference type="PANTHER" id="PTHR46754">
    <property type="entry name" value="MKI67 FHA DOMAIN-INTERACTING NUCLEOLAR PHOSPHOPROTEIN"/>
    <property type="match status" value="1"/>
</dbReference>
<feature type="compositionally biased region" description="Acidic residues" evidence="6">
    <location>
        <begin position="162"/>
        <end position="176"/>
    </location>
</feature>
<dbReference type="InterPro" id="IPR000504">
    <property type="entry name" value="RRM_dom"/>
</dbReference>
<evidence type="ECO:0000313" key="9">
    <source>
        <dbReference type="Proteomes" id="UP000007148"/>
    </source>
</evidence>
<evidence type="ECO:0000256" key="5">
    <source>
        <dbReference type="SAM" id="Coils"/>
    </source>
</evidence>
<feature type="compositionally biased region" description="Basic and acidic residues" evidence="6">
    <location>
        <begin position="186"/>
        <end position="200"/>
    </location>
</feature>
<evidence type="ECO:0000313" key="8">
    <source>
        <dbReference type="EMBL" id="CCA67048.1"/>
    </source>
</evidence>
<proteinExistence type="predicted"/>
<accession>G4T6V5</accession>
<dbReference type="CDD" id="cd12307">
    <property type="entry name" value="RRM_NIFK_like"/>
    <property type="match status" value="1"/>
</dbReference>
<keyword evidence="2 4" id="KW-0694">RNA-binding</keyword>
<name>G4T6V5_SERID</name>
<dbReference type="EMBL" id="CAFZ01000009">
    <property type="protein sequence ID" value="CCA67048.1"/>
    <property type="molecule type" value="Genomic_DNA"/>
</dbReference>
<dbReference type="FunCoup" id="G4T6V5">
    <property type="interactions" value="554"/>
</dbReference>